<evidence type="ECO:0000256" key="4">
    <source>
        <dbReference type="ARBA" id="ARBA00023136"/>
    </source>
</evidence>
<keyword evidence="5" id="KW-0539">Nucleus</keyword>
<feature type="compositionally biased region" description="Low complexity" evidence="7">
    <location>
        <begin position="71"/>
        <end position="81"/>
    </location>
</feature>
<dbReference type="SUPFAM" id="SSF53474">
    <property type="entry name" value="alpha/beta-Hydrolases"/>
    <property type="match status" value="1"/>
</dbReference>
<dbReference type="InterPro" id="IPR029058">
    <property type="entry name" value="AB_hydrolase_fold"/>
</dbReference>
<evidence type="ECO:0000256" key="7">
    <source>
        <dbReference type="SAM" id="MobiDB-lite"/>
    </source>
</evidence>
<accession>A0A2K1IJ03</accession>
<keyword evidence="2" id="KW-0812">Transmembrane</keyword>
<dbReference type="RefSeq" id="XP_024361671.1">
    <property type="nucleotide sequence ID" value="XM_024505903.2"/>
</dbReference>
<organism evidence="9">
    <name type="scientific">Physcomitrium patens</name>
    <name type="common">Spreading-leaved earth moss</name>
    <name type="synonym">Physcomitrella patens</name>
    <dbReference type="NCBI Taxonomy" id="3218"/>
    <lineage>
        <taxon>Eukaryota</taxon>
        <taxon>Viridiplantae</taxon>
        <taxon>Streptophyta</taxon>
        <taxon>Embryophyta</taxon>
        <taxon>Bryophyta</taxon>
        <taxon>Bryophytina</taxon>
        <taxon>Bryopsida</taxon>
        <taxon>Funariidae</taxon>
        <taxon>Funariales</taxon>
        <taxon>Funariaceae</taxon>
        <taxon>Physcomitrium</taxon>
    </lineage>
</organism>
<feature type="chain" id="PRO_5043157940" description="Transmembrane protein 53" evidence="8">
    <location>
        <begin position="26"/>
        <end position="588"/>
    </location>
</feature>
<feature type="region of interest" description="Disordered" evidence="7">
    <location>
        <begin position="259"/>
        <end position="282"/>
    </location>
</feature>
<evidence type="ECO:0000313" key="11">
    <source>
        <dbReference type="Proteomes" id="UP000006727"/>
    </source>
</evidence>
<dbReference type="EnsemblPlants" id="Pp3c23_11600V3.2">
    <property type="protein sequence ID" value="Pp3c23_11600V3.2"/>
    <property type="gene ID" value="Pp3c23_11600"/>
</dbReference>
<proteinExistence type="inferred from homology"/>
<reference evidence="9 11" key="2">
    <citation type="journal article" date="2018" name="Plant J.">
        <title>The Physcomitrella patens chromosome-scale assembly reveals moss genome structure and evolution.</title>
        <authorList>
            <person name="Lang D."/>
            <person name="Ullrich K.K."/>
            <person name="Murat F."/>
            <person name="Fuchs J."/>
            <person name="Jenkins J."/>
            <person name="Haas F.B."/>
            <person name="Piednoel M."/>
            <person name="Gundlach H."/>
            <person name="Van Bel M."/>
            <person name="Meyberg R."/>
            <person name="Vives C."/>
            <person name="Morata J."/>
            <person name="Symeonidi A."/>
            <person name="Hiss M."/>
            <person name="Muchero W."/>
            <person name="Kamisugi Y."/>
            <person name="Saleh O."/>
            <person name="Blanc G."/>
            <person name="Decker E.L."/>
            <person name="van Gessel N."/>
            <person name="Grimwood J."/>
            <person name="Hayes R.D."/>
            <person name="Graham S.W."/>
            <person name="Gunter L.E."/>
            <person name="McDaniel S.F."/>
            <person name="Hoernstein S.N.W."/>
            <person name="Larsson A."/>
            <person name="Li F.W."/>
            <person name="Perroud P.F."/>
            <person name="Phillips J."/>
            <person name="Ranjan P."/>
            <person name="Rokshar D.S."/>
            <person name="Rothfels C.J."/>
            <person name="Schneider L."/>
            <person name="Shu S."/>
            <person name="Stevenson D.W."/>
            <person name="Thummler F."/>
            <person name="Tillich M."/>
            <person name="Villarreal Aguilar J.C."/>
            <person name="Widiez T."/>
            <person name="Wong G.K."/>
            <person name="Wymore A."/>
            <person name="Zhang Y."/>
            <person name="Zimmer A.D."/>
            <person name="Quatrano R.S."/>
            <person name="Mayer K.F.X."/>
            <person name="Goodstein D."/>
            <person name="Casacuberta J.M."/>
            <person name="Vandepoele K."/>
            <person name="Reski R."/>
            <person name="Cuming A.C."/>
            <person name="Tuskan G.A."/>
            <person name="Maumus F."/>
            <person name="Salse J."/>
            <person name="Schmutz J."/>
            <person name="Rensing S.A."/>
        </authorList>
    </citation>
    <scope>NUCLEOTIDE SEQUENCE [LARGE SCALE GENOMIC DNA]</scope>
    <source>
        <strain evidence="10 11">cv. Gransden 2004</strain>
    </source>
</reference>
<dbReference type="EMBL" id="ABEU02000023">
    <property type="protein sequence ID" value="PNR29249.1"/>
    <property type="molecule type" value="Genomic_DNA"/>
</dbReference>
<evidence type="ECO:0000256" key="2">
    <source>
        <dbReference type="ARBA" id="ARBA00022692"/>
    </source>
</evidence>
<evidence type="ECO:0000256" key="5">
    <source>
        <dbReference type="ARBA" id="ARBA00023242"/>
    </source>
</evidence>
<dbReference type="GO" id="GO:0005640">
    <property type="term" value="C:nuclear outer membrane"/>
    <property type="evidence" value="ECO:0007669"/>
    <property type="project" value="UniProtKB-SubCell"/>
</dbReference>
<keyword evidence="3" id="KW-1133">Transmembrane helix</keyword>
<evidence type="ECO:0000256" key="1">
    <source>
        <dbReference type="ARBA" id="ARBA00007387"/>
    </source>
</evidence>
<dbReference type="PaxDb" id="3218-PP1S137_104V6.1"/>
<feature type="signal peptide" evidence="8">
    <location>
        <begin position="1"/>
        <end position="25"/>
    </location>
</feature>
<name>A0A2K1IJ03_PHYPA</name>
<comment type="subcellular location">
    <subcellularLocation>
        <location evidence="6">Nucleus outer membrane</location>
        <topology evidence="6">Single-pass membrane protein</topology>
    </subcellularLocation>
</comment>
<comment type="similarity">
    <text evidence="1">Belongs to the TMEM53 family.</text>
</comment>
<gene>
    <name evidence="10" type="primary">LOC112275505</name>
    <name evidence="9" type="ORF">PHYPA_027941</name>
</gene>
<keyword evidence="8" id="KW-0732">Signal</keyword>
<dbReference type="EnsemblPlants" id="Pp3c23_11600V3.1">
    <property type="protein sequence ID" value="Pp3c23_11600V3.1"/>
    <property type="gene ID" value="Pp3c23_11600"/>
</dbReference>
<dbReference type="Gene3D" id="3.40.50.1820">
    <property type="entry name" value="alpha/beta hydrolase"/>
    <property type="match status" value="1"/>
</dbReference>
<dbReference type="FunCoup" id="A0A2K1IJ03">
    <property type="interactions" value="1159"/>
</dbReference>
<feature type="region of interest" description="Disordered" evidence="7">
    <location>
        <begin position="71"/>
        <end position="108"/>
    </location>
</feature>
<evidence type="ECO:0000256" key="8">
    <source>
        <dbReference type="SAM" id="SignalP"/>
    </source>
</evidence>
<dbReference type="PANTHER" id="PTHR12265">
    <property type="entry name" value="TRANSMEMBRANE PROTEIN 53"/>
    <property type="match status" value="1"/>
</dbReference>
<evidence type="ECO:0000256" key="3">
    <source>
        <dbReference type="ARBA" id="ARBA00022989"/>
    </source>
</evidence>
<dbReference type="InterPro" id="IPR008547">
    <property type="entry name" value="DUF829_TMEM53"/>
</dbReference>
<evidence type="ECO:0008006" key="12">
    <source>
        <dbReference type="Google" id="ProtNLM"/>
    </source>
</evidence>
<evidence type="ECO:0000313" key="9">
    <source>
        <dbReference type="EMBL" id="PNR29249.1"/>
    </source>
</evidence>
<evidence type="ECO:0000256" key="6">
    <source>
        <dbReference type="ARBA" id="ARBA00034303"/>
    </source>
</evidence>
<reference evidence="9 11" key="1">
    <citation type="journal article" date="2008" name="Science">
        <title>The Physcomitrella genome reveals evolutionary insights into the conquest of land by plants.</title>
        <authorList>
            <person name="Rensing S."/>
            <person name="Lang D."/>
            <person name="Zimmer A."/>
            <person name="Terry A."/>
            <person name="Salamov A."/>
            <person name="Shapiro H."/>
            <person name="Nishiyama T."/>
            <person name="Perroud P.-F."/>
            <person name="Lindquist E."/>
            <person name="Kamisugi Y."/>
            <person name="Tanahashi T."/>
            <person name="Sakakibara K."/>
            <person name="Fujita T."/>
            <person name="Oishi K."/>
            <person name="Shin-I T."/>
            <person name="Kuroki Y."/>
            <person name="Toyoda A."/>
            <person name="Suzuki Y."/>
            <person name="Hashimoto A."/>
            <person name="Yamaguchi K."/>
            <person name="Sugano A."/>
            <person name="Kohara Y."/>
            <person name="Fujiyama A."/>
            <person name="Anterola A."/>
            <person name="Aoki S."/>
            <person name="Ashton N."/>
            <person name="Barbazuk W.B."/>
            <person name="Barker E."/>
            <person name="Bennetzen J."/>
            <person name="Bezanilla M."/>
            <person name="Blankenship R."/>
            <person name="Cho S.H."/>
            <person name="Dutcher S."/>
            <person name="Estelle M."/>
            <person name="Fawcett J.A."/>
            <person name="Gundlach H."/>
            <person name="Hanada K."/>
            <person name="Heyl A."/>
            <person name="Hicks K.A."/>
            <person name="Hugh J."/>
            <person name="Lohr M."/>
            <person name="Mayer K."/>
            <person name="Melkozernov A."/>
            <person name="Murata T."/>
            <person name="Nelson D."/>
            <person name="Pils B."/>
            <person name="Prigge M."/>
            <person name="Reiss B."/>
            <person name="Renner T."/>
            <person name="Rombauts S."/>
            <person name="Rushton P."/>
            <person name="Sanderfoot A."/>
            <person name="Schween G."/>
            <person name="Shiu S.-H."/>
            <person name="Stueber K."/>
            <person name="Theodoulou F.L."/>
            <person name="Tu H."/>
            <person name="Van de Peer Y."/>
            <person name="Verrier P.J."/>
            <person name="Waters E."/>
            <person name="Wood A."/>
            <person name="Yang L."/>
            <person name="Cove D."/>
            <person name="Cuming A."/>
            <person name="Hasebe M."/>
            <person name="Lucas S."/>
            <person name="Mishler D.B."/>
            <person name="Reski R."/>
            <person name="Grigoriev I."/>
            <person name="Quatrano R.S."/>
            <person name="Boore J.L."/>
        </authorList>
    </citation>
    <scope>NUCLEOTIDE SEQUENCE [LARGE SCALE GENOMIC DNA]</scope>
    <source>
        <strain evidence="10 11">cv. Gransden 2004</strain>
    </source>
</reference>
<sequence length="588" mass="62620">MGGGAGARVIHGSIAAAAAVLATAAATVDIPDKLHLKATPVLFHAVPISMPLPPLSSLSGAHGCVDSSSPSSVSFSRVLPPKQCTTPPLRSSASSQMSAFPGSGRQSGTCPPYASAPFSLTQGAPSVGPLSVSSRAVSHMLSVHSASSVMLQLSAAHSVLSPGATGVTRPSLAPFAFATSGLYVAPVMEKHVVGYLRSWKLGEKALKSSSLPHYSVSQPEADVPVTLATLSSYNAQARCSSYLESLLSTLSSVQDSLLNPSSRPSQSLHTWDAPNGETFEPDKNDCDEVHLVKKPVLTVVLLGWLGAQQKHLKKYAQWYNARGIHAVTFVIPMTDILSLKVGENAEEHVDSLARHLAQWLSAQDEHADLEGEKQLMFHTFSNTGWLTYGAILEKMHAEDGDILGRIKGCVIDSAPVPNPDPQVWASGFSAALLKKRSSATKPALLKAEVMEGVTVEAASQGSVANLEVEGTDGLETAVLTVLERFFSVFLKLPSINQRLAEIVTVLQKKQPPCPQLYIYSTADKVIPVKAVEAFIDDQRKAGRVVRACNLQSSPHVDHFRSHPQLYSEQLSSFLKEVLPPTHAHAVAQ</sequence>
<reference evidence="10" key="3">
    <citation type="submission" date="2020-12" db="UniProtKB">
        <authorList>
            <consortium name="EnsemblPlants"/>
        </authorList>
    </citation>
    <scope>IDENTIFICATION</scope>
</reference>
<dbReference type="OrthoDB" id="77878at2759"/>
<dbReference type="Proteomes" id="UP000006727">
    <property type="component" value="Chromosome 23"/>
</dbReference>
<feature type="compositionally biased region" description="Polar residues" evidence="7">
    <location>
        <begin position="259"/>
        <end position="269"/>
    </location>
</feature>
<dbReference type="GeneID" id="112275505"/>
<dbReference type="AlphaFoldDB" id="A0A2K1IJ03"/>
<dbReference type="PANTHER" id="PTHR12265:SF30">
    <property type="entry name" value="TRANSMEMBRANE PROTEIN 53"/>
    <property type="match status" value="1"/>
</dbReference>
<dbReference type="Gramene" id="Pp3c23_11600V3.2">
    <property type="protein sequence ID" value="Pp3c23_11600V3.2"/>
    <property type="gene ID" value="Pp3c23_11600"/>
</dbReference>
<evidence type="ECO:0000313" key="10">
    <source>
        <dbReference type="EnsemblPlants" id="Pp3c23_11600V3.1"/>
    </source>
</evidence>
<keyword evidence="4" id="KW-0472">Membrane</keyword>
<protein>
    <recommendedName>
        <fullName evidence="12">Transmembrane protein 53</fullName>
    </recommendedName>
</protein>
<dbReference type="KEGG" id="ppp:112275505"/>
<dbReference type="Pfam" id="PF05705">
    <property type="entry name" value="DUF829"/>
    <property type="match status" value="1"/>
</dbReference>
<keyword evidence="11" id="KW-1185">Reference proteome</keyword>
<dbReference type="Gramene" id="Pp3c23_11600V3.1">
    <property type="protein sequence ID" value="Pp3c23_11600V3.1"/>
    <property type="gene ID" value="Pp3c23_11600"/>
</dbReference>
<feature type="compositionally biased region" description="Polar residues" evidence="7">
    <location>
        <begin position="83"/>
        <end position="108"/>
    </location>
</feature>